<dbReference type="InterPro" id="IPR010296">
    <property type="entry name" value="DUF899_thioredox"/>
</dbReference>
<name>A0A0A1TAR5_9HYPO</name>
<organism evidence="1 2">
    <name type="scientific">[Torrubiella] hemipterigena</name>
    <dbReference type="NCBI Taxonomy" id="1531966"/>
    <lineage>
        <taxon>Eukaryota</taxon>
        <taxon>Fungi</taxon>
        <taxon>Dikarya</taxon>
        <taxon>Ascomycota</taxon>
        <taxon>Pezizomycotina</taxon>
        <taxon>Sordariomycetes</taxon>
        <taxon>Hypocreomycetidae</taxon>
        <taxon>Hypocreales</taxon>
        <taxon>Clavicipitaceae</taxon>
        <taxon>Clavicipitaceae incertae sedis</taxon>
        <taxon>'Torrubiella' clade</taxon>
    </lineage>
</organism>
<accession>A0A0A1TAR5</accession>
<evidence type="ECO:0008006" key="3">
    <source>
        <dbReference type="Google" id="ProtNLM"/>
    </source>
</evidence>
<keyword evidence="2" id="KW-1185">Reference proteome</keyword>
<dbReference type="SUPFAM" id="SSF52833">
    <property type="entry name" value="Thioredoxin-like"/>
    <property type="match status" value="1"/>
</dbReference>
<dbReference type="AlphaFoldDB" id="A0A0A1TAR5"/>
<proteinExistence type="predicted"/>
<reference evidence="1 2" key="1">
    <citation type="journal article" date="2015" name="Genome Announc.">
        <title>Draft Genome Sequence and Gene Annotation of the Entomopathogenic Fungus Verticillium hemipterigenum.</title>
        <authorList>
            <person name="Horn F."/>
            <person name="Habel A."/>
            <person name="Scharf D.H."/>
            <person name="Dworschak J."/>
            <person name="Brakhage A.A."/>
            <person name="Guthke R."/>
            <person name="Hertweck C."/>
            <person name="Linde J."/>
        </authorList>
    </citation>
    <scope>NUCLEOTIDE SEQUENCE [LARGE SCALE GENOMIC DNA]</scope>
</reference>
<dbReference type="EMBL" id="CDHN01000002">
    <property type="protein sequence ID" value="CEJ84244.1"/>
    <property type="molecule type" value="Genomic_DNA"/>
</dbReference>
<protein>
    <recommendedName>
        <fullName evidence="3">DUF899 domain-containing protein</fullName>
    </recommendedName>
</protein>
<evidence type="ECO:0000313" key="2">
    <source>
        <dbReference type="Proteomes" id="UP000039046"/>
    </source>
</evidence>
<dbReference type="InterPro" id="IPR036249">
    <property type="entry name" value="Thioredoxin-like_sf"/>
</dbReference>
<evidence type="ECO:0000313" key="1">
    <source>
        <dbReference type="EMBL" id="CEJ84244.1"/>
    </source>
</evidence>
<dbReference type="OrthoDB" id="192611at2759"/>
<dbReference type="Pfam" id="PF05988">
    <property type="entry name" value="DUF899"/>
    <property type="match status" value="1"/>
</dbReference>
<dbReference type="HOGENOM" id="CLU_066898_2_0_1"/>
<sequence length="242" mass="27040">MSSSPQVVAVSRQEWLVASKVLLQKEKELTKARAALAKERRALPMVKVDKEYTFKGPGGETVTLADLFDGKDQLIVYHFMFGPGEDKGCYGCTHVGESLPDPAHMRHKNVNIVCVSRGDADALEARKQVAGWKWKWYSSGGTDFNTDFNATVDPAVAEPLMNFETKDERKAGGRYVTDSGDIPGLSVFFKHDGAIYHTYSTWERGLEVLIPTFALLDMVPQGRRDTPYGPGDFRLPQEYEEE</sequence>
<dbReference type="Proteomes" id="UP000039046">
    <property type="component" value="Unassembled WGS sequence"/>
</dbReference>
<gene>
    <name evidence="1" type="ORF">VHEMI03422</name>
</gene>
<dbReference type="STRING" id="1531966.A0A0A1TAR5"/>